<dbReference type="PANTHER" id="PTHR43226:SF4">
    <property type="entry name" value="XAA-PRO AMINOPEPTIDASE 3"/>
    <property type="match status" value="1"/>
</dbReference>
<keyword evidence="9" id="KW-0645">Protease</keyword>
<keyword evidence="6 9" id="KW-0378">Hydrolase</keyword>
<dbReference type="GO" id="GO:0006508">
    <property type="term" value="P:proteolysis"/>
    <property type="evidence" value="ECO:0007669"/>
    <property type="project" value="TreeGrafter"/>
</dbReference>
<dbReference type="EC" id="3.4.11.9" evidence="4"/>
<accession>A0A7W9WAL6</accession>
<evidence type="ECO:0000256" key="2">
    <source>
        <dbReference type="ARBA" id="ARBA00001936"/>
    </source>
</evidence>
<dbReference type="Proteomes" id="UP000520814">
    <property type="component" value="Unassembled WGS sequence"/>
</dbReference>
<evidence type="ECO:0000313" key="9">
    <source>
        <dbReference type="EMBL" id="MBB6053747.1"/>
    </source>
</evidence>
<dbReference type="Gene3D" id="3.40.350.10">
    <property type="entry name" value="Creatinase/prolidase N-terminal domain"/>
    <property type="match status" value="1"/>
</dbReference>
<dbReference type="InterPro" id="IPR052433">
    <property type="entry name" value="X-Pro_dipept-like"/>
</dbReference>
<dbReference type="EMBL" id="JACHGW010000008">
    <property type="protein sequence ID" value="MBB6053747.1"/>
    <property type="molecule type" value="Genomic_DNA"/>
</dbReference>
<comment type="caution">
    <text evidence="9">The sequence shown here is derived from an EMBL/GenBank/DDBJ whole genome shotgun (WGS) entry which is preliminary data.</text>
</comment>
<evidence type="ECO:0000256" key="7">
    <source>
        <dbReference type="ARBA" id="ARBA00023211"/>
    </source>
</evidence>
<dbReference type="SUPFAM" id="SSF55920">
    <property type="entry name" value="Creatinase/aminopeptidase"/>
    <property type="match status" value="1"/>
</dbReference>
<dbReference type="InterPro" id="IPR007865">
    <property type="entry name" value="Aminopep_P_N"/>
</dbReference>
<gene>
    <name evidence="9" type="ORF">HNQ39_005589</name>
</gene>
<evidence type="ECO:0000259" key="8">
    <source>
        <dbReference type="SMART" id="SM01011"/>
    </source>
</evidence>
<proteinExistence type="inferred from homology"/>
<feature type="domain" description="Aminopeptidase P N-terminal" evidence="8">
    <location>
        <begin position="4"/>
        <end position="136"/>
    </location>
</feature>
<evidence type="ECO:0000256" key="1">
    <source>
        <dbReference type="ARBA" id="ARBA00001424"/>
    </source>
</evidence>
<dbReference type="GO" id="GO:0030145">
    <property type="term" value="F:manganese ion binding"/>
    <property type="evidence" value="ECO:0007669"/>
    <property type="project" value="InterPro"/>
</dbReference>
<evidence type="ECO:0000256" key="4">
    <source>
        <dbReference type="ARBA" id="ARBA00012574"/>
    </source>
</evidence>
<dbReference type="SMART" id="SM01011">
    <property type="entry name" value="AMP_N"/>
    <property type="match status" value="1"/>
</dbReference>
<evidence type="ECO:0000313" key="10">
    <source>
        <dbReference type="Proteomes" id="UP000520814"/>
    </source>
</evidence>
<dbReference type="AlphaFoldDB" id="A0A7W9WAL6"/>
<dbReference type="InterPro" id="IPR029149">
    <property type="entry name" value="Creatin/AminoP/Spt16_N"/>
</dbReference>
<dbReference type="PRINTS" id="PR00599">
    <property type="entry name" value="MAPEPTIDASE"/>
</dbReference>
<name>A0A7W9WAL6_ARMRO</name>
<dbReference type="Gene3D" id="3.90.230.10">
    <property type="entry name" value="Creatinase/methionine aminopeptidase superfamily"/>
    <property type="match status" value="1"/>
</dbReference>
<comment type="similarity">
    <text evidence="3">Belongs to the peptidase M24B family.</text>
</comment>
<keyword evidence="10" id="KW-1185">Reference proteome</keyword>
<dbReference type="Pfam" id="PF00557">
    <property type="entry name" value="Peptidase_M24"/>
    <property type="match status" value="1"/>
</dbReference>
<sequence>MNGISVAEYAARRERVLEGLGGAAGVVFAGEGGPPLLGRWTANKHFIYLTGITNEPGAAVLFDPTSPDPSKRITLLLRSRDPEREHWDGYRDPLNHALKEKTGFTSIARSGGIAGALTSAARRGRRFACLHPYSVYPGAVSPDLAAFRQVTERVPGVAIEDKTQLLIEMRSIKSEAELALMQKAVDATVDGYKAALAAIQPGVSERVVAEALESAFRKHGGEHAYNPIVGGGMNATVLHYMDNDQVLKEGELVLIDAGASFAGYAADVTRTYPVSGRFTDEQQYLYNLVLESELAGIAASRAGAAMWEVDRAARAVFEKAGMPDCYTYGVGHGLGLDVHDALPDGVLKPGMVITIEPGLYLADKALGIRIEDDILITDGDPINLTAAIPK</sequence>
<comment type="cofactor">
    <cofactor evidence="2">
        <name>Mn(2+)</name>
        <dbReference type="ChEBI" id="CHEBI:29035"/>
    </cofactor>
</comment>
<protein>
    <recommendedName>
        <fullName evidence="4">Xaa-Pro aminopeptidase</fullName>
        <ecNumber evidence="4">3.4.11.9</ecNumber>
    </recommendedName>
</protein>
<evidence type="ECO:0000256" key="3">
    <source>
        <dbReference type="ARBA" id="ARBA00008766"/>
    </source>
</evidence>
<keyword evidence="7" id="KW-0464">Manganese</keyword>
<dbReference type="SUPFAM" id="SSF53092">
    <property type="entry name" value="Creatinase/prolidase N-terminal domain"/>
    <property type="match status" value="1"/>
</dbReference>
<dbReference type="InterPro" id="IPR001714">
    <property type="entry name" value="Pept_M24_MAP"/>
</dbReference>
<reference evidence="9 10" key="1">
    <citation type="submission" date="2020-08" db="EMBL/GenBank/DDBJ databases">
        <title>Genomic Encyclopedia of Type Strains, Phase IV (KMG-IV): sequencing the most valuable type-strain genomes for metagenomic binning, comparative biology and taxonomic classification.</title>
        <authorList>
            <person name="Goeker M."/>
        </authorList>
    </citation>
    <scope>NUCLEOTIDE SEQUENCE [LARGE SCALE GENOMIC DNA]</scope>
    <source>
        <strain evidence="9 10">DSM 23562</strain>
    </source>
</reference>
<dbReference type="InterPro" id="IPR000994">
    <property type="entry name" value="Pept_M24"/>
</dbReference>
<comment type="catalytic activity">
    <reaction evidence="1">
        <text>Release of any N-terminal amino acid, including proline, that is linked to proline, even from a dipeptide or tripeptide.</text>
        <dbReference type="EC" id="3.4.11.9"/>
    </reaction>
</comment>
<evidence type="ECO:0000256" key="6">
    <source>
        <dbReference type="ARBA" id="ARBA00022801"/>
    </source>
</evidence>
<dbReference type="Pfam" id="PF05195">
    <property type="entry name" value="AMP_N"/>
    <property type="match status" value="1"/>
</dbReference>
<dbReference type="GO" id="GO:0070006">
    <property type="term" value="F:metalloaminopeptidase activity"/>
    <property type="evidence" value="ECO:0007669"/>
    <property type="project" value="InterPro"/>
</dbReference>
<keyword evidence="9" id="KW-0031">Aminopeptidase</keyword>
<dbReference type="RefSeq" id="WP_184203836.1">
    <property type="nucleotide sequence ID" value="NZ_JACHGW010000008.1"/>
</dbReference>
<dbReference type="PANTHER" id="PTHR43226">
    <property type="entry name" value="XAA-PRO AMINOPEPTIDASE 3"/>
    <property type="match status" value="1"/>
</dbReference>
<keyword evidence="5" id="KW-0479">Metal-binding</keyword>
<dbReference type="InterPro" id="IPR036005">
    <property type="entry name" value="Creatinase/aminopeptidase-like"/>
</dbReference>
<organism evidence="9 10">
    <name type="scientific">Armatimonas rosea</name>
    <dbReference type="NCBI Taxonomy" id="685828"/>
    <lineage>
        <taxon>Bacteria</taxon>
        <taxon>Bacillati</taxon>
        <taxon>Armatimonadota</taxon>
        <taxon>Armatimonadia</taxon>
        <taxon>Armatimonadales</taxon>
        <taxon>Armatimonadaceae</taxon>
        <taxon>Armatimonas</taxon>
    </lineage>
</organism>
<evidence type="ECO:0000256" key="5">
    <source>
        <dbReference type="ARBA" id="ARBA00022723"/>
    </source>
</evidence>